<sequence length="39" mass="4680">MLKTVRGNFESAELMYLGDNKTYLSPYDYQFKHRTNFSN</sequence>
<dbReference type="AlphaFoldDB" id="A8ZN89"/>
<accession>A8ZN89</accession>
<name>A8ZN89_ACAM1</name>
<organism evidence="1 2">
    <name type="scientific">Acaryochloris marina (strain MBIC 11017)</name>
    <dbReference type="NCBI Taxonomy" id="329726"/>
    <lineage>
        <taxon>Bacteria</taxon>
        <taxon>Bacillati</taxon>
        <taxon>Cyanobacteriota</taxon>
        <taxon>Cyanophyceae</taxon>
        <taxon>Acaryochloridales</taxon>
        <taxon>Acaryochloridaceae</taxon>
        <taxon>Acaryochloris</taxon>
    </lineage>
</organism>
<reference evidence="1 2" key="1">
    <citation type="journal article" date="2008" name="Proc. Natl. Acad. Sci. U.S.A.">
        <title>Niche adaptation and genome expansion in the chlorophyll d-producing cyanobacterium Acaryochloris marina.</title>
        <authorList>
            <person name="Swingley W.D."/>
            <person name="Chen M."/>
            <person name="Cheung P.C."/>
            <person name="Conrad A.L."/>
            <person name="Dejesa L.C."/>
            <person name="Hao J."/>
            <person name="Honchak B.M."/>
            <person name="Karbach L.E."/>
            <person name="Kurdoglu A."/>
            <person name="Lahiri S."/>
            <person name="Mastrian S.D."/>
            <person name="Miyashita H."/>
            <person name="Page L."/>
            <person name="Ramakrishna P."/>
            <person name="Satoh S."/>
            <person name="Sattley W.M."/>
            <person name="Shimada Y."/>
            <person name="Taylor H.L."/>
            <person name="Tomo T."/>
            <person name="Tsuchiya T."/>
            <person name="Wang Z.T."/>
            <person name="Raymond J."/>
            <person name="Mimuro M."/>
            <person name="Blankenship R.E."/>
            <person name="Touchman J.W."/>
        </authorList>
    </citation>
    <scope>NUCLEOTIDE SEQUENCE [LARGE SCALE GENOMIC DNA]</scope>
    <source>
        <strain evidence="2">MBIC 11017</strain>
        <plasmid evidence="2">Plasmid pREB3</plasmid>
    </source>
</reference>
<dbReference type="KEGG" id="amr:AM1_C0361"/>
<protein>
    <submittedName>
        <fullName evidence="1">Uncharacterized protein</fullName>
    </submittedName>
</protein>
<keyword evidence="1" id="KW-0614">Plasmid</keyword>
<dbReference type="EMBL" id="CP000840">
    <property type="protein sequence ID" value="ABW32288.1"/>
    <property type="molecule type" value="Genomic_DNA"/>
</dbReference>
<geneLocation type="plasmid" evidence="1 2">
    <name>pREB3</name>
</geneLocation>
<evidence type="ECO:0000313" key="2">
    <source>
        <dbReference type="Proteomes" id="UP000000268"/>
    </source>
</evidence>
<dbReference type="HOGENOM" id="CLU_3303028_0_0_3"/>
<gene>
    <name evidence="1" type="ordered locus">AM1_C0361</name>
</gene>
<evidence type="ECO:0000313" key="1">
    <source>
        <dbReference type="EMBL" id="ABW32288.1"/>
    </source>
</evidence>
<proteinExistence type="predicted"/>
<keyword evidence="2" id="KW-1185">Reference proteome</keyword>
<dbReference type="Proteomes" id="UP000000268">
    <property type="component" value="Plasmid pREB3"/>
</dbReference>